<protein>
    <recommendedName>
        <fullName evidence="3">Lipoprotein</fullName>
    </recommendedName>
</protein>
<name>A0AA94F451_9FLAO</name>
<feature type="signal peptide" evidence="1">
    <location>
        <begin position="1"/>
        <end position="21"/>
    </location>
</feature>
<organism evidence="2">
    <name type="scientific">Flavobacterium columnare</name>
    <dbReference type="NCBI Taxonomy" id="996"/>
    <lineage>
        <taxon>Bacteria</taxon>
        <taxon>Pseudomonadati</taxon>
        <taxon>Bacteroidota</taxon>
        <taxon>Flavobacteriia</taxon>
        <taxon>Flavobacteriales</taxon>
        <taxon>Flavobacteriaceae</taxon>
        <taxon>Flavobacterium</taxon>
    </lineage>
</organism>
<dbReference type="RefSeq" id="WP_088418129.1">
    <property type="nucleotide sequence ID" value="NZ_RWGX02000014.1"/>
</dbReference>
<proteinExistence type="predicted"/>
<sequence length="67" mass="7729">MKKLYLFSGMFLLFISPITCNENGDKSCSTNPETKMTEKQNPILNQFNYPLEYDANGEPILRPKKPE</sequence>
<evidence type="ECO:0008006" key="3">
    <source>
        <dbReference type="Google" id="ProtNLM"/>
    </source>
</evidence>
<reference evidence="2" key="1">
    <citation type="submission" date="2018-12" db="EMBL/GenBank/DDBJ databases">
        <title>Draft genome sequence of Flaovobacterium columnare BGFS27 isolated from channel catfish in Alabama.</title>
        <authorList>
            <person name="Cai W."/>
            <person name="Arias C."/>
        </authorList>
    </citation>
    <scope>NUCLEOTIDE SEQUENCE [LARGE SCALE GENOMIC DNA]</scope>
    <source>
        <strain evidence="2">BGFS27</strain>
    </source>
</reference>
<evidence type="ECO:0000313" key="2">
    <source>
        <dbReference type="EMBL" id="RVU88967.1"/>
    </source>
</evidence>
<accession>A0AA94F451</accession>
<gene>
    <name evidence="2" type="ORF">EJB19_02130</name>
</gene>
<dbReference type="AlphaFoldDB" id="A0AA94F451"/>
<comment type="caution">
    <text evidence="2">The sequence shown here is derived from an EMBL/GenBank/DDBJ whole genome shotgun (WGS) entry which is preliminary data.</text>
</comment>
<dbReference type="EMBL" id="RWGX01000003">
    <property type="protein sequence ID" value="RVU88967.1"/>
    <property type="molecule type" value="Genomic_DNA"/>
</dbReference>
<keyword evidence="1" id="KW-0732">Signal</keyword>
<evidence type="ECO:0000256" key="1">
    <source>
        <dbReference type="SAM" id="SignalP"/>
    </source>
</evidence>
<feature type="chain" id="PRO_5043279304" description="Lipoprotein" evidence="1">
    <location>
        <begin position="22"/>
        <end position="67"/>
    </location>
</feature>